<comment type="caution">
    <text evidence="2">The sequence shown here is derived from an EMBL/GenBank/DDBJ whole genome shotgun (WGS) entry which is preliminary data.</text>
</comment>
<name>A0A7V4XQB3_9BACT</name>
<accession>A0A7V4XQB3</accession>
<keyword evidence="1" id="KW-1133">Transmembrane helix</keyword>
<dbReference type="EMBL" id="DTKL01000010">
    <property type="protein sequence ID" value="HGY93249.1"/>
    <property type="molecule type" value="Genomic_DNA"/>
</dbReference>
<dbReference type="InterPro" id="IPR021125">
    <property type="entry name" value="DUF2127"/>
</dbReference>
<reference evidence="2" key="1">
    <citation type="journal article" date="2020" name="mSystems">
        <title>Genome- and Community-Level Interaction Insights into Carbon Utilization and Element Cycling Functions of Hydrothermarchaeota in Hydrothermal Sediment.</title>
        <authorList>
            <person name="Zhou Z."/>
            <person name="Liu Y."/>
            <person name="Xu W."/>
            <person name="Pan J."/>
            <person name="Luo Z.H."/>
            <person name="Li M."/>
        </authorList>
    </citation>
    <scope>NUCLEOTIDE SEQUENCE [LARGE SCALE GENOMIC DNA]</scope>
    <source>
        <strain evidence="2">SpSt-855</strain>
    </source>
</reference>
<evidence type="ECO:0000256" key="1">
    <source>
        <dbReference type="SAM" id="Phobius"/>
    </source>
</evidence>
<proteinExistence type="predicted"/>
<dbReference type="Pfam" id="PF09900">
    <property type="entry name" value="DUF2127"/>
    <property type="match status" value="1"/>
</dbReference>
<dbReference type="AlphaFoldDB" id="A0A7V4XQB3"/>
<feature type="transmembrane region" description="Helical" evidence="1">
    <location>
        <begin position="139"/>
        <end position="161"/>
    </location>
</feature>
<keyword evidence="1" id="KW-0812">Transmembrane</keyword>
<organism evidence="2">
    <name type="scientific">Acidobacterium capsulatum</name>
    <dbReference type="NCBI Taxonomy" id="33075"/>
    <lineage>
        <taxon>Bacteria</taxon>
        <taxon>Pseudomonadati</taxon>
        <taxon>Acidobacteriota</taxon>
        <taxon>Terriglobia</taxon>
        <taxon>Terriglobales</taxon>
        <taxon>Acidobacteriaceae</taxon>
        <taxon>Acidobacterium</taxon>
    </lineage>
</organism>
<evidence type="ECO:0000313" key="2">
    <source>
        <dbReference type="EMBL" id="HGY93249.1"/>
    </source>
</evidence>
<feature type="transmembrane region" description="Helical" evidence="1">
    <location>
        <begin position="21"/>
        <end position="45"/>
    </location>
</feature>
<protein>
    <submittedName>
        <fullName evidence="2">DUF2127 domain-containing protein</fullName>
    </submittedName>
</protein>
<gene>
    <name evidence="2" type="ORF">ENW50_00955</name>
</gene>
<keyword evidence="1" id="KW-0472">Membrane</keyword>
<sequence length="179" mass="20675">MHRAGKQADREPPRRQIQHHQWLVVIGVLKLLKGFFCILLGFGALRLLHKDLVDLVTHWVVLDLHFDPESHFVGLLLTKTALIGPHELRLLSVAIFAYAALDLIEGTGLVLEKVWAEYVTLIISTAFLPWEIYELIHKITWFKVGLALANVLMVIYLLWVVQEQTRRRMLLRMEKDPGQ</sequence>